<reference evidence="2 3" key="1">
    <citation type="submission" date="2016-02" db="EMBL/GenBank/DDBJ databases">
        <title>Band-tailed pigeon sequencing and assembly.</title>
        <authorList>
            <person name="Soares A.E."/>
            <person name="Novak B.J."/>
            <person name="Rice E.S."/>
            <person name="O'Connell B."/>
            <person name="Chang D."/>
            <person name="Weber S."/>
            <person name="Shapiro B."/>
        </authorList>
    </citation>
    <scope>NUCLEOTIDE SEQUENCE [LARGE SCALE GENOMIC DNA]</scope>
    <source>
        <strain evidence="2">BTP2013</strain>
        <tissue evidence="2">Blood</tissue>
    </source>
</reference>
<protein>
    <submittedName>
        <fullName evidence="2">Uncharacterized protein</fullName>
    </submittedName>
</protein>
<gene>
    <name evidence="2" type="ORF">AV530_014912</name>
</gene>
<comment type="caution">
    <text evidence="2">The sequence shown here is derived from an EMBL/GenBank/DDBJ whole genome shotgun (WGS) entry which is preliminary data.</text>
</comment>
<accession>A0A1V4K0H9</accession>
<dbReference type="EMBL" id="LSYS01005191">
    <property type="protein sequence ID" value="OPJ77883.1"/>
    <property type="molecule type" value="Genomic_DNA"/>
</dbReference>
<organism evidence="2 3">
    <name type="scientific">Patagioenas fasciata monilis</name>
    <dbReference type="NCBI Taxonomy" id="372326"/>
    <lineage>
        <taxon>Eukaryota</taxon>
        <taxon>Metazoa</taxon>
        <taxon>Chordata</taxon>
        <taxon>Craniata</taxon>
        <taxon>Vertebrata</taxon>
        <taxon>Euteleostomi</taxon>
        <taxon>Archelosauria</taxon>
        <taxon>Archosauria</taxon>
        <taxon>Dinosauria</taxon>
        <taxon>Saurischia</taxon>
        <taxon>Theropoda</taxon>
        <taxon>Coelurosauria</taxon>
        <taxon>Aves</taxon>
        <taxon>Neognathae</taxon>
        <taxon>Neoaves</taxon>
        <taxon>Columbimorphae</taxon>
        <taxon>Columbiformes</taxon>
        <taxon>Columbidae</taxon>
        <taxon>Patagioenas</taxon>
    </lineage>
</organism>
<feature type="region of interest" description="Disordered" evidence="1">
    <location>
        <begin position="40"/>
        <end position="84"/>
    </location>
</feature>
<evidence type="ECO:0000256" key="1">
    <source>
        <dbReference type="SAM" id="MobiDB-lite"/>
    </source>
</evidence>
<keyword evidence="3" id="KW-1185">Reference proteome</keyword>
<name>A0A1V4K0H9_PATFA</name>
<evidence type="ECO:0000313" key="3">
    <source>
        <dbReference type="Proteomes" id="UP000190648"/>
    </source>
</evidence>
<proteinExistence type="predicted"/>
<dbReference type="Proteomes" id="UP000190648">
    <property type="component" value="Unassembled WGS sequence"/>
</dbReference>
<dbReference type="AlphaFoldDB" id="A0A1V4K0H9"/>
<evidence type="ECO:0000313" key="2">
    <source>
        <dbReference type="EMBL" id="OPJ77883.1"/>
    </source>
</evidence>
<sequence>MTEDVILHVETRKRILLAREMMPSPGIRLSLVTQLRGASESTGLSMPQLQHPKKAGKGSGCSPAGGHSSVTMVRGCSGSTSLSS</sequence>